<dbReference type="EMBL" id="JAIWYP010000004">
    <property type="protein sequence ID" value="KAH3840791.1"/>
    <property type="molecule type" value="Genomic_DNA"/>
</dbReference>
<evidence type="ECO:0000313" key="2">
    <source>
        <dbReference type="EMBL" id="KAH3840791.1"/>
    </source>
</evidence>
<evidence type="ECO:0000313" key="3">
    <source>
        <dbReference type="Proteomes" id="UP000828390"/>
    </source>
</evidence>
<name>A0A9D4KKI3_DREPO</name>
<dbReference type="AlphaFoldDB" id="A0A9D4KKI3"/>
<gene>
    <name evidence="2" type="ORF">DPMN_114247</name>
</gene>
<accession>A0A9D4KKI3</accession>
<reference evidence="2" key="1">
    <citation type="journal article" date="2019" name="bioRxiv">
        <title>The Genome of the Zebra Mussel, Dreissena polymorpha: A Resource for Invasive Species Research.</title>
        <authorList>
            <person name="McCartney M.A."/>
            <person name="Auch B."/>
            <person name="Kono T."/>
            <person name="Mallez S."/>
            <person name="Zhang Y."/>
            <person name="Obille A."/>
            <person name="Becker A."/>
            <person name="Abrahante J.E."/>
            <person name="Garbe J."/>
            <person name="Badalamenti J.P."/>
            <person name="Herman A."/>
            <person name="Mangelson H."/>
            <person name="Liachko I."/>
            <person name="Sullivan S."/>
            <person name="Sone E.D."/>
            <person name="Koren S."/>
            <person name="Silverstein K.A.T."/>
            <person name="Beckman K.B."/>
            <person name="Gohl D.M."/>
        </authorList>
    </citation>
    <scope>NUCLEOTIDE SEQUENCE</scope>
    <source>
        <strain evidence="2">Duluth1</strain>
        <tissue evidence="2">Whole animal</tissue>
    </source>
</reference>
<sequence length="211" mass="22768">MLPPLQSNISKSSIQSILPETHSFTAQCLSQHSLHQQLVYGNTSLGSGQQQISQGPSQSDDAALHQSPFLNSPPGLSNTTGQTPSVSTPLQSLLTTDQTLQTTPQPPLFSQGQTPHHTFFTTGQALHHSSSCTTCQTPQHQSLFTPDQAPQQSTQHQSLFTPDRAPQQSTQQLSLSTQGQAQQKSTQQLSLSTQSQAQQQCTQQQSLLTQG</sequence>
<keyword evidence="3" id="KW-1185">Reference proteome</keyword>
<organism evidence="2 3">
    <name type="scientific">Dreissena polymorpha</name>
    <name type="common">Zebra mussel</name>
    <name type="synonym">Mytilus polymorpha</name>
    <dbReference type="NCBI Taxonomy" id="45954"/>
    <lineage>
        <taxon>Eukaryota</taxon>
        <taxon>Metazoa</taxon>
        <taxon>Spiralia</taxon>
        <taxon>Lophotrochozoa</taxon>
        <taxon>Mollusca</taxon>
        <taxon>Bivalvia</taxon>
        <taxon>Autobranchia</taxon>
        <taxon>Heteroconchia</taxon>
        <taxon>Euheterodonta</taxon>
        <taxon>Imparidentia</taxon>
        <taxon>Neoheterodontei</taxon>
        <taxon>Myida</taxon>
        <taxon>Dreissenoidea</taxon>
        <taxon>Dreissenidae</taxon>
        <taxon>Dreissena</taxon>
    </lineage>
</organism>
<feature type="compositionally biased region" description="Polar residues" evidence="1">
    <location>
        <begin position="68"/>
        <end position="86"/>
    </location>
</feature>
<feature type="compositionally biased region" description="Low complexity" evidence="1">
    <location>
        <begin position="167"/>
        <end position="195"/>
    </location>
</feature>
<proteinExistence type="predicted"/>
<feature type="compositionally biased region" description="Low complexity" evidence="1">
    <location>
        <begin position="45"/>
        <end position="59"/>
    </location>
</feature>
<feature type="region of interest" description="Disordered" evidence="1">
    <location>
        <begin position="130"/>
        <end position="195"/>
    </location>
</feature>
<feature type="region of interest" description="Disordered" evidence="1">
    <location>
        <begin position="45"/>
        <end position="89"/>
    </location>
</feature>
<feature type="compositionally biased region" description="Polar residues" evidence="1">
    <location>
        <begin position="130"/>
        <end position="160"/>
    </location>
</feature>
<reference evidence="2" key="2">
    <citation type="submission" date="2020-11" db="EMBL/GenBank/DDBJ databases">
        <authorList>
            <person name="McCartney M.A."/>
            <person name="Auch B."/>
            <person name="Kono T."/>
            <person name="Mallez S."/>
            <person name="Becker A."/>
            <person name="Gohl D.M."/>
            <person name="Silverstein K.A.T."/>
            <person name="Koren S."/>
            <person name="Bechman K.B."/>
            <person name="Herman A."/>
            <person name="Abrahante J.E."/>
            <person name="Garbe J."/>
        </authorList>
    </citation>
    <scope>NUCLEOTIDE SEQUENCE</scope>
    <source>
        <strain evidence="2">Duluth1</strain>
        <tissue evidence="2">Whole animal</tissue>
    </source>
</reference>
<dbReference type="Proteomes" id="UP000828390">
    <property type="component" value="Unassembled WGS sequence"/>
</dbReference>
<evidence type="ECO:0000256" key="1">
    <source>
        <dbReference type="SAM" id="MobiDB-lite"/>
    </source>
</evidence>
<comment type="caution">
    <text evidence="2">The sequence shown here is derived from an EMBL/GenBank/DDBJ whole genome shotgun (WGS) entry which is preliminary data.</text>
</comment>
<protein>
    <submittedName>
        <fullName evidence="2">Uncharacterized protein</fullName>
    </submittedName>
</protein>